<dbReference type="Gene3D" id="1.20.144.10">
    <property type="entry name" value="Phosphatidic acid phosphatase type 2/haloperoxidase"/>
    <property type="match status" value="1"/>
</dbReference>
<reference evidence="3 4" key="1">
    <citation type="submission" date="2014-05" db="EMBL/GenBank/DDBJ databases">
        <title>Draft genome sequence of a rare smut relative, Tilletiaria anomala UBC 951.</title>
        <authorList>
            <consortium name="DOE Joint Genome Institute"/>
            <person name="Toome M."/>
            <person name="Kuo A."/>
            <person name="Henrissat B."/>
            <person name="Lipzen A."/>
            <person name="Tritt A."/>
            <person name="Yoshinaga Y."/>
            <person name="Zane M."/>
            <person name="Barry K."/>
            <person name="Grigoriev I.V."/>
            <person name="Spatafora J.W."/>
            <person name="Aimea M.C."/>
        </authorList>
    </citation>
    <scope>NUCLEOTIDE SEQUENCE [LARGE SCALE GENOMIC DNA]</scope>
    <source>
        <strain evidence="3 4">UBC 951</strain>
    </source>
</reference>
<accession>A0A066VSE9</accession>
<dbReference type="InterPro" id="IPR000326">
    <property type="entry name" value="PAP2/HPO"/>
</dbReference>
<keyword evidence="4" id="KW-1185">Reference proteome</keyword>
<dbReference type="GeneID" id="25266549"/>
<evidence type="ECO:0000313" key="4">
    <source>
        <dbReference type="Proteomes" id="UP000027361"/>
    </source>
</evidence>
<dbReference type="SUPFAM" id="SSF48317">
    <property type="entry name" value="Acid phosphatase/Vanadium-dependent haloperoxidase"/>
    <property type="match status" value="1"/>
</dbReference>
<keyword evidence="1" id="KW-0472">Membrane</keyword>
<gene>
    <name evidence="3" type="ORF">K437DRAFT_274579</name>
</gene>
<keyword evidence="1" id="KW-0812">Transmembrane</keyword>
<evidence type="ECO:0000256" key="1">
    <source>
        <dbReference type="SAM" id="Phobius"/>
    </source>
</evidence>
<dbReference type="STRING" id="1037660.A0A066VSE9"/>
<feature type="transmembrane region" description="Helical" evidence="1">
    <location>
        <begin position="142"/>
        <end position="159"/>
    </location>
</feature>
<dbReference type="AlphaFoldDB" id="A0A066VSE9"/>
<evidence type="ECO:0000313" key="3">
    <source>
        <dbReference type="EMBL" id="KDN44361.1"/>
    </source>
</evidence>
<dbReference type="OrthoDB" id="302705at2759"/>
<dbReference type="RefSeq" id="XP_013242731.1">
    <property type="nucleotide sequence ID" value="XM_013387277.1"/>
</dbReference>
<organism evidence="3 4">
    <name type="scientific">Tilletiaria anomala (strain ATCC 24038 / CBS 436.72 / UBC 951)</name>
    <dbReference type="NCBI Taxonomy" id="1037660"/>
    <lineage>
        <taxon>Eukaryota</taxon>
        <taxon>Fungi</taxon>
        <taxon>Dikarya</taxon>
        <taxon>Basidiomycota</taxon>
        <taxon>Ustilaginomycotina</taxon>
        <taxon>Exobasidiomycetes</taxon>
        <taxon>Georgefischeriales</taxon>
        <taxon>Tilletiariaceae</taxon>
        <taxon>Tilletiaria</taxon>
    </lineage>
</organism>
<dbReference type="PANTHER" id="PTHR14969:SF13">
    <property type="entry name" value="AT30094P"/>
    <property type="match status" value="1"/>
</dbReference>
<dbReference type="InParanoid" id="A0A066VSE9"/>
<dbReference type="HOGENOM" id="CLU_085439_0_0_1"/>
<sequence length="197" mass="20828">MQRQRCRRRAGAPPRPELPLGLWLLKHTQRIVAATAAGALVHLRCSSHSVYYLTAALATALLAKALKQLIRQPRPQHANTCQPPTHGMPSTHSATITFMGLYLVLGARGTIPAAATALGLLLPPAVMWSRVHLGLHTPTQTLAGAALGASTAAAAFLLWHGGGSAYTTGVRDAVVRRVDPLVRSVHARAGRGHAHAL</sequence>
<proteinExistence type="predicted"/>
<dbReference type="SMART" id="SM00014">
    <property type="entry name" value="acidPPc"/>
    <property type="match status" value="1"/>
</dbReference>
<dbReference type="OMA" id="VWLGHHT"/>
<dbReference type="InterPro" id="IPR036938">
    <property type="entry name" value="PAP2/HPO_sf"/>
</dbReference>
<evidence type="ECO:0000259" key="2">
    <source>
        <dbReference type="SMART" id="SM00014"/>
    </source>
</evidence>
<protein>
    <submittedName>
        <fullName evidence="3">PAP2-domain-containing protein</fullName>
    </submittedName>
</protein>
<dbReference type="PANTHER" id="PTHR14969">
    <property type="entry name" value="SPHINGOSINE-1-PHOSPHATE PHOSPHOHYDROLASE"/>
    <property type="match status" value="1"/>
</dbReference>
<dbReference type="EMBL" id="JMSN01000052">
    <property type="protein sequence ID" value="KDN44361.1"/>
    <property type="molecule type" value="Genomic_DNA"/>
</dbReference>
<name>A0A066VSE9_TILAU</name>
<keyword evidence="1" id="KW-1133">Transmembrane helix</keyword>
<feature type="domain" description="Phosphatidic acid phosphatase type 2/haloperoxidase" evidence="2">
    <location>
        <begin position="50"/>
        <end position="156"/>
    </location>
</feature>
<feature type="transmembrane region" description="Helical" evidence="1">
    <location>
        <begin position="98"/>
        <end position="122"/>
    </location>
</feature>
<dbReference type="Pfam" id="PF01569">
    <property type="entry name" value="PAP2"/>
    <property type="match status" value="1"/>
</dbReference>
<comment type="caution">
    <text evidence="3">The sequence shown here is derived from an EMBL/GenBank/DDBJ whole genome shotgun (WGS) entry which is preliminary data.</text>
</comment>
<dbReference type="GO" id="GO:0042392">
    <property type="term" value="F:sphingosine-1-phosphate phosphatase activity"/>
    <property type="evidence" value="ECO:0007669"/>
    <property type="project" value="TreeGrafter"/>
</dbReference>
<dbReference type="Proteomes" id="UP000027361">
    <property type="component" value="Unassembled WGS sequence"/>
</dbReference>